<name>A0A1G6AXU6_9HYPH</name>
<dbReference type="Proteomes" id="UP000199071">
    <property type="component" value="Unassembled WGS sequence"/>
</dbReference>
<feature type="domain" description="N-acetyltransferase" evidence="3">
    <location>
        <begin position="3"/>
        <end position="156"/>
    </location>
</feature>
<dbReference type="PROSITE" id="PS51186">
    <property type="entry name" value="GNAT"/>
    <property type="match status" value="1"/>
</dbReference>
<gene>
    <name evidence="4" type="ORF">SAMN02982931_00984</name>
</gene>
<dbReference type="EMBL" id="FMXQ01000002">
    <property type="protein sequence ID" value="SDB13109.1"/>
    <property type="molecule type" value="Genomic_DNA"/>
</dbReference>
<evidence type="ECO:0000256" key="2">
    <source>
        <dbReference type="ARBA" id="ARBA00023315"/>
    </source>
</evidence>
<dbReference type="STRING" id="665467.SAMN02982931_00984"/>
<dbReference type="PANTHER" id="PTHR43800:SF1">
    <property type="entry name" value="PEPTIDYL-LYSINE N-ACETYLTRANSFERASE YJAB"/>
    <property type="match status" value="1"/>
</dbReference>
<sequence>MEFNIRPVNFDEADLLADVERSAAQRFVEIGMQSIAEAEPTDPEFIGTVAAFGGAFVAARPEDDYPVGFILVGLLDKAAHIYEISVAEEYGRQGIGRMLIEEASRFAGAEGVNALTLSTFHNVAWNGPLYEQLGFRYLSRAEWTPALHILHKLEKQHGLEVERRAFMRLDLE</sequence>
<evidence type="ECO:0000313" key="4">
    <source>
        <dbReference type="EMBL" id="SDB13109.1"/>
    </source>
</evidence>
<keyword evidence="5" id="KW-1185">Reference proteome</keyword>
<evidence type="ECO:0000256" key="1">
    <source>
        <dbReference type="ARBA" id="ARBA00022679"/>
    </source>
</evidence>
<evidence type="ECO:0000259" key="3">
    <source>
        <dbReference type="PROSITE" id="PS51186"/>
    </source>
</evidence>
<dbReference type="Pfam" id="PF00583">
    <property type="entry name" value="Acetyltransf_1"/>
    <property type="match status" value="1"/>
</dbReference>
<dbReference type="Gene3D" id="3.40.630.30">
    <property type="match status" value="1"/>
</dbReference>
<dbReference type="InterPro" id="IPR016181">
    <property type="entry name" value="Acyl_CoA_acyltransferase"/>
</dbReference>
<keyword evidence="4" id="KW-0687">Ribonucleoprotein</keyword>
<dbReference type="OrthoDB" id="572496at2"/>
<dbReference type="SUPFAM" id="SSF55729">
    <property type="entry name" value="Acyl-CoA N-acyltransferases (Nat)"/>
    <property type="match status" value="1"/>
</dbReference>
<evidence type="ECO:0000313" key="5">
    <source>
        <dbReference type="Proteomes" id="UP000199071"/>
    </source>
</evidence>
<dbReference type="GO" id="GO:0005840">
    <property type="term" value="C:ribosome"/>
    <property type="evidence" value="ECO:0007669"/>
    <property type="project" value="UniProtKB-KW"/>
</dbReference>
<dbReference type="RefSeq" id="WP_090875119.1">
    <property type="nucleotide sequence ID" value="NZ_FMXQ01000002.1"/>
</dbReference>
<dbReference type="CDD" id="cd04301">
    <property type="entry name" value="NAT_SF"/>
    <property type="match status" value="1"/>
</dbReference>
<reference evidence="4 5" key="1">
    <citation type="submission" date="2016-10" db="EMBL/GenBank/DDBJ databases">
        <authorList>
            <person name="de Groot N.N."/>
        </authorList>
    </citation>
    <scope>NUCLEOTIDE SEQUENCE [LARGE SCALE GENOMIC DNA]</scope>
    <source>
        <strain evidence="4 5">ATCC 35022</strain>
    </source>
</reference>
<dbReference type="GO" id="GO:0016747">
    <property type="term" value="F:acyltransferase activity, transferring groups other than amino-acyl groups"/>
    <property type="evidence" value="ECO:0007669"/>
    <property type="project" value="InterPro"/>
</dbReference>
<dbReference type="InterPro" id="IPR000182">
    <property type="entry name" value="GNAT_dom"/>
</dbReference>
<accession>A0A1G6AXU6</accession>
<keyword evidence="4" id="KW-0689">Ribosomal protein</keyword>
<keyword evidence="1" id="KW-0808">Transferase</keyword>
<keyword evidence="2" id="KW-0012">Acyltransferase</keyword>
<dbReference type="AlphaFoldDB" id="A0A1G6AXU6"/>
<protein>
    <submittedName>
        <fullName evidence="4">Ribosomal protein S18 acetylase RimI</fullName>
    </submittedName>
</protein>
<proteinExistence type="predicted"/>
<dbReference type="PANTHER" id="PTHR43800">
    <property type="entry name" value="PEPTIDYL-LYSINE N-ACETYLTRANSFERASE YJAB"/>
    <property type="match status" value="1"/>
</dbReference>
<organism evidence="4 5">
    <name type="scientific">Bauldia litoralis</name>
    <dbReference type="NCBI Taxonomy" id="665467"/>
    <lineage>
        <taxon>Bacteria</taxon>
        <taxon>Pseudomonadati</taxon>
        <taxon>Pseudomonadota</taxon>
        <taxon>Alphaproteobacteria</taxon>
        <taxon>Hyphomicrobiales</taxon>
        <taxon>Kaistiaceae</taxon>
        <taxon>Bauldia</taxon>
    </lineage>
</organism>